<organism evidence="12 13">
    <name type="scientific">Pseudoclavibacter chungangensis</name>
    <dbReference type="NCBI Taxonomy" id="587635"/>
    <lineage>
        <taxon>Bacteria</taxon>
        <taxon>Bacillati</taxon>
        <taxon>Actinomycetota</taxon>
        <taxon>Actinomycetes</taxon>
        <taxon>Micrococcales</taxon>
        <taxon>Microbacteriaceae</taxon>
        <taxon>Pseudoclavibacter</taxon>
    </lineage>
</organism>
<dbReference type="PANTHER" id="PTHR24421">
    <property type="entry name" value="NITRATE/NITRITE SENSOR PROTEIN NARX-RELATED"/>
    <property type="match status" value="1"/>
</dbReference>
<dbReference type="GO" id="GO:0005524">
    <property type="term" value="F:ATP binding"/>
    <property type="evidence" value="ECO:0007669"/>
    <property type="project" value="UniProtKB-KW"/>
</dbReference>
<gene>
    <name evidence="12" type="ORF">F8O01_09295</name>
</gene>
<dbReference type="CDD" id="cd16917">
    <property type="entry name" value="HATPase_UhpB-NarQ-NarX-like"/>
    <property type="match status" value="1"/>
</dbReference>
<dbReference type="Gene3D" id="3.30.565.10">
    <property type="entry name" value="Histidine kinase-like ATPase, C-terminal domain"/>
    <property type="match status" value="1"/>
</dbReference>
<evidence type="ECO:0000313" key="13">
    <source>
        <dbReference type="Proteomes" id="UP000467240"/>
    </source>
</evidence>
<accession>A0A7J5BTM6</accession>
<dbReference type="InterPro" id="IPR036890">
    <property type="entry name" value="HATPase_C_sf"/>
</dbReference>
<comment type="catalytic activity">
    <reaction evidence="1">
        <text>ATP + protein L-histidine = ADP + protein N-phospho-L-histidine.</text>
        <dbReference type="EC" id="2.7.13.3"/>
    </reaction>
</comment>
<dbReference type="PANTHER" id="PTHR24421:SF10">
    <property type="entry name" value="NITRATE_NITRITE SENSOR PROTEIN NARQ"/>
    <property type="match status" value="1"/>
</dbReference>
<evidence type="ECO:0000259" key="11">
    <source>
        <dbReference type="Pfam" id="PF23539"/>
    </source>
</evidence>
<comment type="caution">
    <text evidence="12">The sequence shown here is derived from an EMBL/GenBank/DDBJ whole genome shotgun (WGS) entry which is preliminary data.</text>
</comment>
<dbReference type="InterPro" id="IPR050482">
    <property type="entry name" value="Sensor_HK_TwoCompSys"/>
</dbReference>
<keyword evidence="3" id="KW-0597">Phosphoprotein</keyword>
<feature type="transmembrane region" description="Helical" evidence="9">
    <location>
        <begin position="12"/>
        <end position="30"/>
    </location>
</feature>
<evidence type="ECO:0000256" key="6">
    <source>
        <dbReference type="ARBA" id="ARBA00022777"/>
    </source>
</evidence>
<keyword evidence="7" id="KW-0067">ATP-binding</keyword>
<dbReference type="Gene3D" id="1.20.5.1930">
    <property type="match status" value="1"/>
</dbReference>
<dbReference type="OrthoDB" id="227596at2"/>
<feature type="transmembrane region" description="Helical" evidence="9">
    <location>
        <begin position="109"/>
        <end position="128"/>
    </location>
</feature>
<feature type="transmembrane region" description="Helical" evidence="9">
    <location>
        <begin position="85"/>
        <end position="102"/>
    </location>
</feature>
<feature type="transmembrane region" description="Helical" evidence="9">
    <location>
        <begin position="36"/>
        <end position="54"/>
    </location>
</feature>
<feature type="transmembrane region" description="Helical" evidence="9">
    <location>
        <begin position="140"/>
        <end position="164"/>
    </location>
</feature>
<evidence type="ECO:0000256" key="4">
    <source>
        <dbReference type="ARBA" id="ARBA00022679"/>
    </source>
</evidence>
<feature type="domain" description="Signal transduction histidine kinase subgroup 3 dimerisation and phosphoacceptor" evidence="10">
    <location>
        <begin position="194"/>
        <end position="260"/>
    </location>
</feature>
<dbReference type="GO" id="GO:0016020">
    <property type="term" value="C:membrane"/>
    <property type="evidence" value="ECO:0007669"/>
    <property type="project" value="InterPro"/>
</dbReference>
<dbReference type="Pfam" id="PF23539">
    <property type="entry name" value="DUF7134"/>
    <property type="match status" value="1"/>
</dbReference>
<dbReference type="SUPFAM" id="SSF55874">
    <property type="entry name" value="ATPase domain of HSP90 chaperone/DNA topoisomerase II/histidine kinase"/>
    <property type="match status" value="1"/>
</dbReference>
<proteinExistence type="predicted"/>
<keyword evidence="13" id="KW-1185">Reference proteome</keyword>
<evidence type="ECO:0000256" key="1">
    <source>
        <dbReference type="ARBA" id="ARBA00000085"/>
    </source>
</evidence>
<dbReference type="InterPro" id="IPR055558">
    <property type="entry name" value="DUF7134"/>
</dbReference>
<keyword evidence="6" id="KW-0418">Kinase</keyword>
<keyword evidence="9" id="KW-0812">Transmembrane</keyword>
<keyword evidence="8" id="KW-0902">Two-component regulatory system</keyword>
<dbReference type="RefSeq" id="WP_158040588.1">
    <property type="nucleotide sequence ID" value="NZ_JACCFV010000001.1"/>
</dbReference>
<dbReference type="EC" id="2.7.13.3" evidence="2"/>
<dbReference type="Pfam" id="PF07730">
    <property type="entry name" value="HisKA_3"/>
    <property type="match status" value="1"/>
</dbReference>
<keyword evidence="5" id="KW-0547">Nucleotide-binding</keyword>
<dbReference type="GO" id="GO:0046983">
    <property type="term" value="F:protein dimerization activity"/>
    <property type="evidence" value="ECO:0007669"/>
    <property type="project" value="InterPro"/>
</dbReference>
<dbReference type="GO" id="GO:0000155">
    <property type="term" value="F:phosphorelay sensor kinase activity"/>
    <property type="evidence" value="ECO:0007669"/>
    <property type="project" value="InterPro"/>
</dbReference>
<evidence type="ECO:0000256" key="3">
    <source>
        <dbReference type="ARBA" id="ARBA00022553"/>
    </source>
</evidence>
<keyword evidence="4" id="KW-0808">Transferase</keyword>
<evidence type="ECO:0000256" key="2">
    <source>
        <dbReference type="ARBA" id="ARBA00012438"/>
    </source>
</evidence>
<dbReference type="EMBL" id="WBJZ01000010">
    <property type="protein sequence ID" value="KAB1656836.1"/>
    <property type="molecule type" value="Genomic_DNA"/>
</dbReference>
<evidence type="ECO:0000259" key="10">
    <source>
        <dbReference type="Pfam" id="PF07730"/>
    </source>
</evidence>
<name>A0A7J5BTM6_9MICO</name>
<evidence type="ECO:0000313" key="12">
    <source>
        <dbReference type="EMBL" id="KAB1656836.1"/>
    </source>
</evidence>
<protein>
    <recommendedName>
        <fullName evidence="2">histidine kinase</fullName>
        <ecNumber evidence="2">2.7.13.3</ecNumber>
    </recommendedName>
</protein>
<reference evidence="12 13" key="1">
    <citation type="submission" date="2019-09" db="EMBL/GenBank/DDBJ databases">
        <title>Phylogeny of genus Pseudoclavibacter and closely related genus.</title>
        <authorList>
            <person name="Li Y."/>
        </authorList>
    </citation>
    <scope>NUCLEOTIDE SEQUENCE [LARGE SCALE GENOMIC DNA]</scope>
    <source>
        <strain evidence="12 13">DSM 23821</strain>
    </source>
</reference>
<keyword evidence="9" id="KW-0472">Membrane</keyword>
<evidence type="ECO:0000256" key="9">
    <source>
        <dbReference type="SAM" id="Phobius"/>
    </source>
</evidence>
<sequence>MFRRLLPHQWWFDGVLAAVVAVVTLLSVDISVPLEPLIPLAYASAALGIGGVVLRRAAPSIALVAVTLSALTQMLSLSWPTPVNACQVLVVYACAAYGGKVLRRISLGAVVIAGIVAPSYLALVDALLDRVPGPETAAYQFIALWILTTLTLGCAWLLGLARWLTMRSAEARVQQRLAEVEQGHLRERMTVEEERGRIAREMHDVLAHSLVVIATLSDGARYAIRNDPDTADEAVRTIGGVSRDALTDVRRLLADLRHEQDSGPAATFDELTELVAQFEALGLRIDRHDDGNPQALTPGASLAAFRIVQESLTNALRHGDPSAPVSLDVRWSPHALHLRVVNRVPAPAVGVAPRFVSGGHGLIGLRERVLLEAGTFRAARAGDEFHVDAALPIGRAETLPPAEHARIEP</sequence>
<dbReference type="Proteomes" id="UP000467240">
    <property type="component" value="Unassembled WGS sequence"/>
</dbReference>
<keyword evidence="9" id="KW-1133">Transmembrane helix</keyword>
<dbReference type="AlphaFoldDB" id="A0A7J5BTM6"/>
<evidence type="ECO:0000256" key="5">
    <source>
        <dbReference type="ARBA" id="ARBA00022741"/>
    </source>
</evidence>
<evidence type="ECO:0000256" key="8">
    <source>
        <dbReference type="ARBA" id="ARBA00023012"/>
    </source>
</evidence>
<evidence type="ECO:0000256" key="7">
    <source>
        <dbReference type="ARBA" id="ARBA00022840"/>
    </source>
</evidence>
<feature type="domain" description="DUF7134" evidence="11">
    <location>
        <begin position="7"/>
        <end position="161"/>
    </location>
</feature>
<dbReference type="InterPro" id="IPR011712">
    <property type="entry name" value="Sig_transdc_His_kin_sub3_dim/P"/>
</dbReference>